<dbReference type="GO" id="GO:0004852">
    <property type="term" value="F:uroporphyrinogen-III synthase activity"/>
    <property type="evidence" value="ECO:0007669"/>
    <property type="project" value="InterPro"/>
</dbReference>
<dbReference type="InterPro" id="IPR003754">
    <property type="entry name" value="4pyrrol_synth_uPrphyn_synth"/>
</dbReference>
<evidence type="ECO:0000259" key="1">
    <source>
        <dbReference type="Pfam" id="PF02602"/>
    </source>
</evidence>
<evidence type="ECO:0000313" key="2">
    <source>
        <dbReference type="EMBL" id="KHL25318.1"/>
    </source>
</evidence>
<feature type="domain" description="Tetrapyrrole biosynthesis uroporphyrinogen III synthase" evidence="1">
    <location>
        <begin position="50"/>
        <end position="220"/>
    </location>
</feature>
<dbReference type="RefSeq" id="WP_039093579.1">
    <property type="nucleotide sequence ID" value="NZ_JTDN01000001.1"/>
</dbReference>
<dbReference type="AlphaFoldDB" id="A0A0B2BUQ7"/>
<dbReference type="Proteomes" id="UP000030988">
    <property type="component" value="Unassembled WGS sequence"/>
</dbReference>
<dbReference type="STRING" id="1572751.PK98_00865"/>
<proteinExistence type="predicted"/>
<dbReference type="OrthoDB" id="7424801at2"/>
<keyword evidence="3" id="KW-1185">Reference proteome</keyword>
<comment type="caution">
    <text evidence="2">The sequence shown here is derived from an EMBL/GenBank/DDBJ whole genome shotgun (WGS) entry which is preliminary data.</text>
</comment>
<protein>
    <recommendedName>
        <fullName evidence="1">Tetrapyrrole biosynthesis uroporphyrinogen III synthase domain-containing protein</fullName>
    </recommendedName>
</protein>
<dbReference type="Pfam" id="PF02602">
    <property type="entry name" value="HEM4"/>
    <property type="match status" value="1"/>
</dbReference>
<dbReference type="InterPro" id="IPR036108">
    <property type="entry name" value="4pyrrol_syn_uPrphyn_synt_sf"/>
</dbReference>
<organism evidence="2 3">
    <name type="scientific">Croceibacterium mercuriale</name>
    <dbReference type="NCBI Taxonomy" id="1572751"/>
    <lineage>
        <taxon>Bacteria</taxon>
        <taxon>Pseudomonadati</taxon>
        <taxon>Pseudomonadota</taxon>
        <taxon>Alphaproteobacteria</taxon>
        <taxon>Sphingomonadales</taxon>
        <taxon>Erythrobacteraceae</taxon>
        <taxon>Croceibacterium</taxon>
    </lineage>
</organism>
<dbReference type="Gene3D" id="3.40.50.10090">
    <property type="match status" value="2"/>
</dbReference>
<dbReference type="EMBL" id="JTDN01000001">
    <property type="protein sequence ID" value="KHL25318.1"/>
    <property type="molecule type" value="Genomic_DNA"/>
</dbReference>
<dbReference type="GO" id="GO:0033014">
    <property type="term" value="P:tetrapyrrole biosynthetic process"/>
    <property type="evidence" value="ECO:0007669"/>
    <property type="project" value="InterPro"/>
</dbReference>
<evidence type="ECO:0000313" key="3">
    <source>
        <dbReference type="Proteomes" id="UP000030988"/>
    </source>
</evidence>
<gene>
    <name evidence="2" type="ORF">PK98_00865</name>
</gene>
<reference evidence="2 3" key="1">
    <citation type="submission" date="2014-11" db="EMBL/GenBank/DDBJ databases">
        <title>Draft genome sequence of Kirrobacter mercurialis.</title>
        <authorList>
            <person name="Coil D.A."/>
            <person name="Eisen J.A."/>
        </authorList>
    </citation>
    <scope>NUCLEOTIDE SEQUENCE [LARGE SCALE GENOMIC DNA]</scope>
    <source>
        <strain evidence="2 3">Coronado</strain>
    </source>
</reference>
<dbReference type="SUPFAM" id="SSF69618">
    <property type="entry name" value="HemD-like"/>
    <property type="match status" value="1"/>
</dbReference>
<name>A0A0B2BUQ7_9SPHN</name>
<sequence length="231" mass="23627">MSGCVPVIAIRPEPGNAATIAAGSALDLPIHGHPLFAVVPLPWSAPPPAQVDALLLGSANALRHGGAHLAQYRGKPALCVGAATAEAAREAGLIVQAVGAGGLQQVLDTQPGNPARLLRLGGRSHVAVVPPPGAAITFVAVYDVVPQPCDDDLRALLQRPCIVLLHSADASAHLAAEFTRMGLSRGQVALATLGPRISAAAGQGWRQVADARQPNDSALLALAAQLCQDWR</sequence>
<accession>A0A0B2BUQ7</accession>